<dbReference type="NCBIfam" id="TIGR01549">
    <property type="entry name" value="HAD-SF-IA-v1"/>
    <property type="match status" value="1"/>
</dbReference>
<dbReference type="SFLD" id="SFLDS00003">
    <property type="entry name" value="Haloacid_Dehalogenase"/>
    <property type="match status" value="1"/>
</dbReference>
<dbReference type="Gene3D" id="3.40.50.1000">
    <property type="entry name" value="HAD superfamily/HAD-like"/>
    <property type="match status" value="1"/>
</dbReference>
<dbReference type="InterPro" id="IPR036412">
    <property type="entry name" value="HAD-like_sf"/>
</dbReference>
<name>A0A1H8TLJ2_9ACTN</name>
<dbReference type="NCBIfam" id="TIGR01509">
    <property type="entry name" value="HAD-SF-IA-v3"/>
    <property type="match status" value="1"/>
</dbReference>
<dbReference type="PANTHER" id="PTHR43611:SF3">
    <property type="entry name" value="FLAVIN MONONUCLEOTIDE HYDROLASE 1, CHLOROPLATIC"/>
    <property type="match status" value="1"/>
</dbReference>
<organism evidence="1 2">
    <name type="scientific">Actinacidiphila rubida</name>
    <dbReference type="NCBI Taxonomy" id="310780"/>
    <lineage>
        <taxon>Bacteria</taxon>
        <taxon>Bacillati</taxon>
        <taxon>Actinomycetota</taxon>
        <taxon>Actinomycetes</taxon>
        <taxon>Kitasatosporales</taxon>
        <taxon>Streptomycetaceae</taxon>
        <taxon>Actinacidiphila</taxon>
    </lineage>
</organism>
<protein>
    <submittedName>
        <fullName evidence="1">Putative hydrolase of the HAD superfamily</fullName>
    </submittedName>
</protein>
<dbReference type="InterPro" id="IPR023214">
    <property type="entry name" value="HAD_sf"/>
</dbReference>
<evidence type="ECO:0000313" key="2">
    <source>
        <dbReference type="Proteomes" id="UP000181951"/>
    </source>
</evidence>
<reference evidence="1 2" key="1">
    <citation type="submission" date="2016-10" db="EMBL/GenBank/DDBJ databases">
        <authorList>
            <person name="de Groot N.N."/>
        </authorList>
    </citation>
    <scope>NUCLEOTIDE SEQUENCE [LARGE SCALE GENOMIC DNA]</scope>
    <source>
        <strain evidence="1 2">CGMCC 4.2026</strain>
    </source>
</reference>
<proteinExistence type="predicted"/>
<dbReference type="PRINTS" id="PR00413">
    <property type="entry name" value="HADHALOGNASE"/>
</dbReference>
<accession>A0A1H8TLJ2</accession>
<dbReference type="EMBL" id="FODD01000055">
    <property type="protein sequence ID" value="SEO91727.1"/>
    <property type="molecule type" value="Genomic_DNA"/>
</dbReference>
<keyword evidence="2" id="KW-1185">Reference proteome</keyword>
<keyword evidence="1" id="KW-0378">Hydrolase</keyword>
<dbReference type="AlphaFoldDB" id="A0A1H8TLJ2"/>
<sequence length="233" mass="24841">MLPRHLPNSAPARPCRAGADHIPGMIPVMDRHDFDALLCDLDGVIRFFDHRELNRLEEESGLQAGDTLRTAFTPERERALLLGRLTRAEWAASITEGLTARVGGSRAGELAAAFTGAPNRVDPEVVGMLGRLRGTVPVVLVTNATVWLDEDLARLGLHDVADAVVNSSRVGVAKPDPAIYAIAAERAGVPAGRCLFVDDSAANVEAARAAGMSGLHYREVAQLRTALASRLAL</sequence>
<dbReference type="Pfam" id="PF00702">
    <property type="entry name" value="Hydrolase"/>
    <property type="match status" value="1"/>
</dbReference>
<dbReference type="STRING" id="310780.SAMN05216267_105525"/>
<dbReference type="GO" id="GO:0016787">
    <property type="term" value="F:hydrolase activity"/>
    <property type="evidence" value="ECO:0007669"/>
    <property type="project" value="UniProtKB-KW"/>
</dbReference>
<dbReference type="InterPro" id="IPR006439">
    <property type="entry name" value="HAD-SF_hydro_IA"/>
</dbReference>
<evidence type="ECO:0000313" key="1">
    <source>
        <dbReference type="EMBL" id="SEO91727.1"/>
    </source>
</evidence>
<dbReference type="SFLD" id="SFLDG01129">
    <property type="entry name" value="C1.5:_HAD__Beta-PGM__Phosphata"/>
    <property type="match status" value="1"/>
</dbReference>
<dbReference type="PANTHER" id="PTHR43611">
    <property type="entry name" value="ALPHA-D-GLUCOSE 1-PHOSPHATE PHOSPHATASE"/>
    <property type="match status" value="1"/>
</dbReference>
<dbReference type="Proteomes" id="UP000181951">
    <property type="component" value="Unassembled WGS sequence"/>
</dbReference>
<dbReference type="SUPFAM" id="SSF56784">
    <property type="entry name" value="HAD-like"/>
    <property type="match status" value="1"/>
</dbReference>
<gene>
    <name evidence="1" type="ORF">SAMN05216267_105525</name>
</gene>